<gene>
    <name evidence="2" type="ORF">MVEN_01430500</name>
</gene>
<dbReference type="EMBL" id="JACAZI010000011">
    <property type="protein sequence ID" value="KAF7349085.1"/>
    <property type="molecule type" value="Genomic_DNA"/>
</dbReference>
<sequence length="252" mass="27228">MHATRLLRARSGALPRSRPHVFHSHGDHPLTSACAPLTAALVHLLPPVLPHAAAGAPLCRPLLRHAARPPPHCRRSPQYCGACTTLLKGMLYTSFRPSFDKQNDGRRVTDRYRRGPVKTTAMPIDGTAPTVNIIVDSSPTSSPSPRRSHAWSTERTYTCTQLPKRDAGDFQAKTVPSQRGLSQSGIPRIPLHALISHPYQGNGSAPPPSDTLDVASWAQSNPSSDLENRLIDVHPPDGTLDLAVWLQSAASA</sequence>
<organism evidence="2 3">
    <name type="scientific">Mycena venus</name>
    <dbReference type="NCBI Taxonomy" id="2733690"/>
    <lineage>
        <taxon>Eukaryota</taxon>
        <taxon>Fungi</taxon>
        <taxon>Dikarya</taxon>
        <taxon>Basidiomycota</taxon>
        <taxon>Agaricomycotina</taxon>
        <taxon>Agaricomycetes</taxon>
        <taxon>Agaricomycetidae</taxon>
        <taxon>Agaricales</taxon>
        <taxon>Marasmiineae</taxon>
        <taxon>Mycenaceae</taxon>
        <taxon>Mycena</taxon>
    </lineage>
</organism>
<comment type="caution">
    <text evidence="2">The sequence shown here is derived from an EMBL/GenBank/DDBJ whole genome shotgun (WGS) entry which is preliminary data.</text>
</comment>
<dbReference type="AlphaFoldDB" id="A0A8H6XZJ6"/>
<evidence type="ECO:0000313" key="3">
    <source>
        <dbReference type="Proteomes" id="UP000620124"/>
    </source>
</evidence>
<proteinExistence type="predicted"/>
<reference evidence="2" key="1">
    <citation type="submission" date="2020-05" db="EMBL/GenBank/DDBJ databases">
        <title>Mycena genomes resolve the evolution of fungal bioluminescence.</title>
        <authorList>
            <person name="Tsai I.J."/>
        </authorList>
    </citation>
    <scope>NUCLEOTIDE SEQUENCE</scope>
    <source>
        <strain evidence="2">CCC161011</strain>
    </source>
</reference>
<accession>A0A8H6XZJ6</accession>
<feature type="region of interest" description="Disordered" evidence="1">
    <location>
        <begin position="135"/>
        <end position="154"/>
    </location>
</feature>
<evidence type="ECO:0000313" key="2">
    <source>
        <dbReference type="EMBL" id="KAF7349085.1"/>
    </source>
</evidence>
<keyword evidence="3" id="KW-1185">Reference proteome</keyword>
<evidence type="ECO:0000256" key="1">
    <source>
        <dbReference type="SAM" id="MobiDB-lite"/>
    </source>
</evidence>
<name>A0A8H6XZJ6_9AGAR</name>
<dbReference type="Proteomes" id="UP000620124">
    <property type="component" value="Unassembled WGS sequence"/>
</dbReference>
<protein>
    <submittedName>
        <fullName evidence="2">Uncharacterized protein</fullName>
    </submittedName>
</protein>